<dbReference type="SUPFAM" id="SSF82607">
    <property type="entry name" value="YbaB-like"/>
    <property type="match status" value="1"/>
</dbReference>
<dbReference type="Proteomes" id="UP000185596">
    <property type="component" value="Unassembled WGS sequence"/>
</dbReference>
<evidence type="ECO:0008006" key="4">
    <source>
        <dbReference type="Google" id="ProtNLM"/>
    </source>
</evidence>
<gene>
    <name evidence="2" type="ORF">BU204_17670</name>
</gene>
<feature type="region of interest" description="Disordered" evidence="1">
    <location>
        <begin position="101"/>
        <end position="147"/>
    </location>
</feature>
<name>A0A1Q8CPB0_9PSEU</name>
<reference evidence="2 3" key="1">
    <citation type="submission" date="2016-12" db="EMBL/GenBank/DDBJ databases">
        <title>The draft genome sequence of Actinophytocola sp. 11-183.</title>
        <authorList>
            <person name="Wang W."/>
            <person name="Yuan L."/>
        </authorList>
    </citation>
    <scope>NUCLEOTIDE SEQUENCE [LARGE SCALE GENOMIC DNA]</scope>
    <source>
        <strain evidence="2 3">11-183</strain>
    </source>
</reference>
<dbReference type="STRING" id="1912961.BU204_17670"/>
<accession>A0A1Q8CPB0</accession>
<protein>
    <recommendedName>
        <fullName evidence="4">YbaB/EbfC DNA-binding family protein</fullName>
    </recommendedName>
</protein>
<keyword evidence="3" id="KW-1185">Reference proteome</keyword>
<dbReference type="EMBL" id="MSIE01000031">
    <property type="protein sequence ID" value="OLF16203.1"/>
    <property type="molecule type" value="Genomic_DNA"/>
</dbReference>
<dbReference type="Pfam" id="PF02575">
    <property type="entry name" value="YbaB_DNA_bd"/>
    <property type="match status" value="1"/>
</dbReference>
<comment type="caution">
    <text evidence="2">The sequence shown here is derived from an EMBL/GenBank/DDBJ whole genome shotgun (WGS) entry which is preliminary data.</text>
</comment>
<evidence type="ECO:0000256" key="1">
    <source>
        <dbReference type="SAM" id="MobiDB-lite"/>
    </source>
</evidence>
<organism evidence="2 3">
    <name type="scientific">Actinophytocola xanthii</name>
    <dbReference type="NCBI Taxonomy" id="1912961"/>
    <lineage>
        <taxon>Bacteria</taxon>
        <taxon>Bacillati</taxon>
        <taxon>Actinomycetota</taxon>
        <taxon>Actinomycetes</taxon>
        <taxon>Pseudonocardiales</taxon>
        <taxon>Pseudonocardiaceae</taxon>
    </lineage>
</organism>
<evidence type="ECO:0000313" key="2">
    <source>
        <dbReference type="EMBL" id="OLF16203.1"/>
    </source>
</evidence>
<dbReference type="Gene3D" id="3.30.1310.10">
    <property type="entry name" value="Nucleoid-associated protein YbaB-like domain"/>
    <property type="match status" value="1"/>
</dbReference>
<dbReference type="InterPro" id="IPR036894">
    <property type="entry name" value="YbaB-like_sf"/>
</dbReference>
<dbReference type="AlphaFoldDB" id="A0A1Q8CPB0"/>
<dbReference type="RefSeq" id="WP_075126795.1">
    <property type="nucleotide sequence ID" value="NZ_MSIE01000031.1"/>
</dbReference>
<sequence length="147" mass="16171">MDDRVLTPDDARQRLAAWKGRIDKLAADTKAMSDRFQRLEVTTKDPRGMAEVTVDSTGALVGLRLTREIERSAPDVVAATIMSTVRTARAELAERTQAIVEETVGTDSPAGRAIAERVGQQLRGAPVETASPREDRDEDDNDPNVWR</sequence>
<proteinExistence type="predicted"/>
<dbReference type="InterPro" id="IPR004401">
    <property type="entry name" value="YbaB/EbfC"/>
</dbReference>
<dbReference type="OrthoDB" id="3695809at2"/>
<dbReference type="GO" id="GO:0003677">
    <property type="term" value="F:DNA binding"/>
    <property type="evidence" value="ECO:0007669"/>
    <property type="project" value="InterPro"/>
</dbReference>
<feature type="compositionally biased region" description="Acidic residues" evidence="1">
    <location>
        <begin position="136"/>
        <end position="147"/>
    </location>
</feature>
<evidence type="ECO:0000313" key="3">
    <source>
        <dbReference type="Proteomes" id="UP000185596"/>
    </source>
</evidence>